<evidence type="ECO:0000256" key="2">
    <source>
        <dbReference type="ARBA" id="ARBA00022605"/>
    </source>
</evidence>
<dbReference type="Pfam" id="PF02885">
    <property type="entry name" value="Glycos_trans_3N"/>
    <property type="match status" value="1"/>
</dbReference>
<dbReference type="GO" id="GO:0004048">
    <property type="term" value="F:anthranilate phosphoribosyltransferase activity"/>
    <property type="evidence" value="ECO:0007669"/>
    <property type="project" value="UniProtKB-UniRule"/>
</dbReference>
<dbReference type="Pfam" id="PF00591">
    <property type="entry name" value="Glycos_transf_3"/>
    <property type="match status" value="1"/>
</dbReference>
<dbReference type="EMBL" id="MWDQ01000043">
    <property type="protein sequence ID" value="OQB74348.1"/>
    <property type="molecule type" value="Genomic_DNA"/>
</dbReference>
<comment type="catalytic activity">
    <reaction evidence="7 9">
        <text>N-(5-phospho-beta-D-ribosyl)anthranilate + diphosphate = 5-phospho-alpha-D-ribose 1-diphosphate + anthranilate</text>
        <dbReference type="Rhea" id="RHEA:11768"/>
        <dbReference type="ChEBI" id="CHEBI:16567"/>
        <dbReference type="ChEBI" id="CHEBI:18277"/>
        <dbReference type="ChEBI" id="CHEBI:33019"/>
        <dbReference type="ChEBI" id="CHEBI:58017"/>
        <dbReference type="EC" id="2.4.2.18"/>
    </reaction>
</comment>
<gene>
    <name evidence="9 12" type="primary">trpD</name>
    <name evidence="12" type="ORF">BWX89_00567</name>
</gene>
<evidence type="ECO:0000256" key="1">
    <source>
        <dbReference type="ARBA" id="ARBA00004907"/>
    </source>
</evidence>
<dbReference type="EC" id="2.4.2.18" evidence="9"/>
<dbReference type="GO" id="GO:0000287">
    <property type="term" value="F:magnesium ion binding"/>
    <property type="evidence" value="ECO:0007669"/>
    <property type="project" value="UniProtKB-UniRule"/>
</dbReference>
<dbReference type="SUPFAM" id="SSF52418">
    <property type="entry name" value="Nucleoside phosphorylase/phosphoribosyltransferase catalytic domain"/>
    <property type="match status" value="1"/>
</dbReference>
<accession>A0A1V6CBS2</accession>
<evidence type="ECO:0000256" key="4">
    <source>
        <dbReference type="ARBA" id="ARBA00022679"/>
    </source>
</evidence>
<comment type="pathway">
    <text evidence="1 9">Amino-acid biosynthesis; L-tryptophan biosynthesis; L-tryptophan from chorismate: step 2/5.</text>
</comment>
<feature type="binding site" evidence="9">
    <location>
        <begin position="83"/>
        <end position="84"/>
    </location>
    <ligand>
        <name>5-phospho-alpha-D-ribose 1-diphosphate</name>
        <dbReference type="ChEBI" id="CHEBI:58017"/>
    </ligand>
</feature>
<dbReference type="InterPro" id="IPR017459">
    <property type="entry name" value="Glycosyl_Trfase_fam3_N_dom"/>
</dbReference>
<dbReference type="InterPro" id="IPR000312">
    <property type="entry name" value="Glycosyl_Trfase_fam3"/>
</dbReference>
<dbReference type="InterPro" id="IPR005940">
    <property type="entry name" value="Anthranilate_Pribosyl_Tfrase"/>
</dbReference>
<dbReference type="FunFam" id="3.40.1030.10:FF:000002">
    <property type="entry name" value="Anthranilate phosphoribosyltransferase"/>
    <property type="match status" value="1"/>
</dbReference>
<organism evidence="12">
    <name type="scientific">candidate division TA06 bacterium ADurb.Bin131</name>
    <dbReference type="NCBI Taxonomy" id="1852827"/>
    <lineage>
        <taxon>Bacteria</taxon>
        <taxon>Bacteria division TA06</taxon>
    </lineage>
</organism>
<feature type="binding site" evidence="9">
    <location>
        <position position="166"/>
    </location>
    <ligand>
        <name>anthranilate</name>
        <dbReference type="ChEBI" id="CHEBI:16567"/>
        <label>2</label>
    </ligand>
</feature>
<dbReference type="GO" id="GO:0005829">
    <property type="term" value="C:cytosol"/>
    <property type="evidence" value="ECO:0007669"/>
    <property type="project" value="TreeGrafter"/>
</dbReference>
<evidence type="ECO:0000256" key="6">
    <source>
        <dbReference type="ARBA" id="ARBA00023141"/>
    </source>
</evidence>
<feature type="binding site" evidence="9">
    <location>
        <position position="225"/>
    </location>
    <ligand>
        <name>Mg(2+)</name>
        <dbReference type="ChEBI" id="CHEBI:18420"/>
        <label>2</label>
    </ligand>
</feature>
<comment type="cofactor">
    <cofactor evidence="9">
        <name>Mg(2+)</name>
        <dbReference type="ChEBI" id="CHEBI:18420"/>
    </cofactor>
    <text evidence="9">Binds 2 magnesium ions per monomer.</text>
</comment>
<keyword evidence="5 9" id="KW-0822">Tryptophan biosynthesis</keyword>
<feature type="binding site" evidence="9">
    <location>
        <begin position="108"/>
        <end position="116"/>
    </location>
    <ligand>
        <name>5-phospho-alpha-D-ribose 1-diphosphate</name>
        <dbReference type="ChEBI" id="CHEBI:58017"/>
    </ligand>
</feature>
<comment type="caution">
    <text evidence="9">Lacks conserved residue(s) required for the propagation of feature annotation.</text>
</comment>
<dbReference type="InterPro" id="IPR036320">
    <property type="entry name" value="Glycosyl_Trfase_fam3_N_dom_sf"/>
</dbReference>
<dbReference type="InterPro" id="IPR035902">
    <property type="entry name" value="Nuc_phospho_transferase"/>
</dbReference>
<dbReference type="NCBIfam" id="TIGR01245">
    <property type="entry name" value="trpD"/>
    <property type="match status" value="1"/>
</dbReference>
<feature type="binding site" evidence="9">
    <location>
        <position position="226"/>
    </location>
    <ligand>
        <name>Mg(2+)</name>
        <dbReference type="ChEBI" id="CHEBI:18420"/>
        <label>1</label>
    </ligand>
</feature>
<dbReference type="PANTHER" id="PTHR43285:SF2">
    <property type="entry name" value="ANTHRANILATE PHOSPHORIBOSYLTRANSFERASE"/>
    <property type="match status" value="1"/>
</dbReference>
<comment type="similarity">
    <text evidence="8">In the C-terminal section; belongs to the anthranilate phosphoribosyltransferase family.</text>
</comment>
<keyword evidence="9" id="KW-0479">Metal-binding</keyword>
<evidence type="ECO:0000256" key="5">
    <source>
        <dbReference type="ARBA" id="ARBA00022822"/>
    </source>
</evidence>
<keyword evidence="6 9" id="KW-0057">Aromatic amino acid biosynthesis</keyword>
<evidence type="ECO:0000256" key="9">
    <source>
        <dbReference type="HAMAP-Rule" id="MF_00211"/>
    </source>
</evidence>
<keyword evidence="9" id="KW-0460">Magnesium</keyword>
<dbReference type="Gene3D" id="3.40.1030.10">
    <property type="entry name" value="Nucleoside phosphorylase/phosphoribosyltransferase catalytic domain"/>
    <property type="match status" value="1"/>
</dbReference>
<dbReference type="AlphaFoldDB" id="A0A1V6CBS2"/>
<feature type="binding site" evidence="9">
    <location>
        <position position="92"/>
    </location>
    <ligand>
        <name>Mg(2+)</name>
        <dbReference type="ChEBI" id="CHEBI:18420"/>
        <label>1</label>
    </ligand>
</feature>
<comment type="function">
    <text evidence="9">Catalyzes the transfer of the phosphoribosyl group of 5-phosphorylribose-1-pyrophosphate (PRPP) to anthranilate to yield N-(5'-phosphoribosyl)-anthranilate (PRA).</text>
</comment>
<feature type="binding site" evidence="9">
    <location>
        <position position="80"/>
    </location>
    <ligand>
        <name>5-phospho-alpha-D-ribose 1-diphosphate</name>
        <dbReference type="ChEBI" id="CHEBI:58017"/>
    </ligand>
</feature>
<feature type="domain" description="Glycosyl transferase family 3" evidence="10">
    <location>
        <begin position="74"/>
        <end position="321"/>
    </location>
</feature>
<dbReference type="PANTHER" id="PTHR43285">
    <property type="entry name" value="ANTHRANILATE PHOSPHORIBOSYLTRANSFERASE"/>
    <property type="match status" value="1"/>
</dbReference>
<keyword evidence="2 9" id="KW-0028">Amino-acid biosynthesis</keyword>
<dbReference type="HAMAP" id="MF_00211">
    <property type="entry name" value="TrpD"/>
    <property type="match status" value="1"/>
</dbReference>
<sequence length="337" mass="36373">MKIEEAIKKLVSNQKINRIESAGAFREIMEGSASPILMSSFLTALRITGENREAIEGAVEVMREKCLRVKGMGIVVDTCGTGGDNSGTFNISTAAAIVGSACGLKVAKHGNRAVSSKSGSADVLEKLGMRIELPPDKAERMLREINFAFLFAPFYHPAMKNIAPVRKELGFRTIFNLLGPLSNPAFSSVQIVGVGSPDLLDIIPDVLRSFGVRKAWIFYGEDGLDEISITGKTRVVEISDRKTVFTIEPEHFGLKRAPLKELQGGSPEENAEILRNIISGKESGAKRDTVLLNAAALLFLSGMCKNIQEGIGIAENAITSGVCDRHLKNIIEVSNAD</sequence>
<evidence type="ECO:0000313" key="12">
    <source>
        <dbReference type="EMBL" id="OQB74348.1"/>
    </source>
</evidence>
<feature type="binding site" evidence="9">
    <location>
        <begin position="90"/>
        <end position="93"/>
    </location>
    <ligand>
        <name>5-phospho-alpha-D-ribose 1-diphosphate</name>
        <dbReference type="ChEBI" id="CHEBI:58017"/>
    </ligand>
</feature>
<feature type="binding site" evidence="9">
    <location>
        <position position="120"/>
    </location>
    <ligand>
        <name>5-phospho-alpha-D-ribose 1-diphosphate</name>
        <dbReference type="ChEBI" id="CHEBI:58017"/>
    </ligand>
</feature>
<feature type="domain" description="Glycosyl transferase family 3 N-terminal" evidence="11">
    <location>
        <begin position="5"/>
        <end position="66"/>
    </location>
</feature>
<evidence type="ECO:0000256" key="7">
    <source>
        <dbReference type="ARBA" id="ARBA00052328"/>
    </source>
</evidence>
<feature type="binding site" evidence="9">
    <location>
        <position position="80"/>
    </location>
    <ligand>
        <name>anthranilate</name>
        <dbReference type="ChEBI" id="CHEBI:16567"/>
        <label>1</label>
    </ligand>
</feature>
<keyword evidence="4 9" id="KW-0808">Transferase</keyword>
<dbReference type="Gene3D" id="1.20.970.10">
    <property type="entry name" value="Transferase, Pyrimidine Nucleoside Phosphorylase, Chain C"/>
    <property type="match status" value="1"/>
</dbReference>
<name>A0A1V6CBS2_UNCT6</name>
<evidence type="ECO:0000259" key="10">
    <source>
        <dbReference type="Pfam" id="PF00591"/>
    </source>
</evidence>
<dbReference type="Proteomes" id="UP000485562">
    <property type="component" value="Unassembled WGS sequence"/>
</dbReference>
<keyword evidence="3 9" id="KW-0328">Glycosyltransferase</keyword>
<protein>
    <recommendedName>
        <fullName evidence="9">Anthranilate phosphoribosyltransferase</fullName>
        <ecNumber evidence="9">2.4.2.18</ecNumber>
    </recommendedName>
</protein>
<comment type="caution">
    <text evidence="12">The sequence shown here is derived from an EMBL/GenBank/DDBJ whole genome shotgun (WGS) entry which is preliminary data.</text>
</comment>
<comment type="subunit">
    <text evidence="9">Homodimer.</text>
</comment>
<feature type="binding site" evidence="9">
    <location>
        <position position="226"/>
    </location>
    <ligand>
        <name>Mg(2+)</name>
        <dbReference type="ChEBI" id="CHEBI:18420"/>
        <label>2</label>
    </ligand>
</feature>
<dbReference type="GO" id="GO:0000162">
    <property type="term" value="P:L-tryptophan biosynthetic process"/>
    <property type="evidence" value="ECO:0007669"/>
    <property type="project" value="UniProtKB-UniRule"/>
</dbReference>
<proteinExistence type="inferred from homology"/>
<feature type="binding site" evidence="9">
    <location>
        <position position="111"/>
    </location>
    <ligand>
        <name>anthranilate</name>
        <dbReference type="ChEBI" id="CHEBI:16567"/>
        <label>1</label>
    </ligand>
</feature>
<dbReference type="UniPathway" id="UPA00035">
    <property type="reaction ID" value="UER00041"/>
</dbReference>
<reference evidence="12" key="1">
    <citation type="submission" date="2017-02" db="EMBL/GenBank/DDBJ databases">
        <title>Delving into the versatile metabolic prowess of the omnipresent phylum Bacteroidetes.</title>
        <authorList>
            <person name="Nobu M.K."/>
            <person name="Mei R."/>
            <person name="Narihiro T."/>
            <person name="Kuroda K."/>
            <person name="Liu W.-T."/>
        </authorList>
    </citation>
    <scope>NUCLEOTIDE SEQUENCE</scope>
    <source>
        <strain evidence="12">ADurb.Bin131</strain>
    </source>
</reference>
<evidence type="ECO:0000256" key="8">
    <source>
        <dbReference type="ARBA" id="ARBA00061188"/>
    </source>
</evidence>
<evidence type="ECO:0000259" key="11">
    <source>
        <dbReference type="Pfam" id="PF02885"/>
    </source>
</evidence>
<feature type="binding site" evidence="9">
    <location>
        <position position="88"/>
    </location>
    <ligand>
        <name>5-phospho-alpha-D-ribose 1-diphosphate</name>
        <dbReference type="ChEBI" id="CHEBI:58017"/>
    </ligand>
</feature>
<dbReference type="SUPFAM" id="SSF47648">
    <property type="entry name" value="Nucleoside phosphorylase/phosphoribosyltransferase N-terminal domain"/>
    <property type="match status" value="1"/>
</dbReference>
<comment type="similarity">
    <text evidence="9">Belongs to the anthranilate phosphoribosyltransferase family.</text>
</comment>
<evidence type="ECO:0000256" key="3">
    <source>
        <dbReference type="ARBA" id="ARBA00022676"/>
    </source>
</evidence>